<name>A0ABU8TBY9_9PSEU</name>
<keyword evidence="2" id="KW-1185">Reference proteome</keyword>
<proteinExistence type="predicted"/>
<organism evidence="1 2">
    <name type="scientific">Pseudonocardia spirodelae</name>
    <dbReference type="NCBI Taxonomy" id="3133431"/>
    <lineage>
        <taxon>Bacteria</taxon>
        <taxon>Bacillati</taxon>
        <taxon>Actinomycetota</taxon>
        <taxon>Actinomycetes</taxon>
        <taxon>Pseudonocardiales</taxon>
        <taxon>Pseudonocardiaceae</taxon>
        <taxon>Pseudonocardia</taxon>
    </lineage>
</organism>
<dbReference type="Proteomes" id="UP001364211">
    <property type="component" value="Unassembled WGS sequence"/>
</dbReference>
<dbReference type="Pfam" id="PF12079">
    <property type="entry name" value="DUF3558"/>
    <property type="match status" value="1"/>
</dbReference>
<comment type="caution">
    <text evidence="1">The sequence shown here is derived from an EMBL/GenBank/DDBJ whole genome shotgun (WGS) entry which is preliminary data.</text>
</comment>
<evidence type="ECO:0000313" key="1">
    <source>
        <dbReference type="EMBL" id="MEJ8281467.1"/>
    </source>
</evidence>
<evidence type="ECO:0000313" key="2">
    <source>
        <dbReference type="Proteomes" id="UP001364211"/>
    </source>
</evidence>
<sequence>MLGVRRVTVVVGRRGAVVMCLLAVLVPAGCGSVGEVPAGPVGPFPVRPVALDLSGVDLCATLTAEQKAARSIDRERAKVAQVGGKPSPGCLWRSESTGISWTVQIVEASAVTAWVPGESRLVIVDGYGAVREPDAAHNAAGTDPFCQLPVDVNDTQTVRVQVAGSGDQRDGSDPAAVDNVCVLASDFAGEVLDNLRR</sequence>
<dbReference type="RefSeq" id="WP_340293830.1">
    <property type="nucleotide sequence ID" value="NZ_JBBJUP010000020.1"/>
</dbReference>
<reference evidence="1 2" key="1">
    <citation type="submission" date="2024-03" db="EMBL/GenBank/DDBJ databases">
        <title>Draft genome sequence of Pseudonocardia sp. DW16-2.</title>
        <authorList>
            <person name="Duangmal K."/>
        </authorList>
    </citation>
    <scope>NUCLEOTIDE SEQUENCE [LARGE SCALE GENOMIC DNA]</scope>
    <source>
        <strain evidence="1 2">DW16-2</strain>
    </source>
</reference>
<protein>
    <submittedName>
        <fullName evidence="1">DUF3558 family protein</fullName>
    </submittedName>
</protein>
<gene>
    <name evidence="1" type="ORF">WJX68_21210</name>
</gene>
<accession>A0ABU8TBY9</accession>
<dbReference type="InterPro" id="IPR024520">
    <property type="entry name" value="DUF3558"/>
</dbReference>
<dbReference type="EMBL" id="JBBJUP010000020">
    <property type="protein sequence ID" value="MEJ8281467.1"/>
    <property type="molecule type" value="Genomic_DNA"/>
</dbReference>